<organism evidence="6 7">
    <name type="scientific">Ophiostoma piceae (strain UAMH 11346)</name>
    <name type="common">Sap stain fungus</name>
    <dbReference type="NCBI Taxonomy" id="1262450"/>
    <lineage>
        <taxon>Eukaryota</taxon>
        <taxon>Fungi</taxon>
        <taxon>Dikarya</taxon>
        <taxon>Ascomycota</taxon>
        <taxon>Pezizomycotina</taxon>
        <taxon>Sordariomycetes</taxon>
        <taxon>Sordariomycetidae</taxon>
        <taxon>Ophiostomatales</taxon>
        <taxon>Ophiostomataceae</taxon>
        <taxon>Ophiostoma</taxon>
    </lineage>
</organism>
<dbReference type="PANTHER" id="PTHR31845">
    <property type="entry name" value="FINGER DOMAIN PROTEIN, PUTATIVE-RELATED"/>
    <property type="match status" value="1"/>
</dbReference>
<keyword evidence="4" id="KW-0804">Transcription</keyword>
<dbReference type="Gene3D" id="4.10.240.10">
    <property type="entry name" value="Zn(2)-C6 fungal-type DNA-binding domain"/>
    <property type="match status" value="1"/>
</dbReference>
<dbReference type="EMBL" id="KE148146">
    <property type="protein sequence ID" value="EPE10821.1"/>
    <property type="molecule type" value="Genomic_DNA"/>
</dbReference>
<name>S3CFC7_OPHP1</name>
<proteinExistence type="predicted"/>
<dbReference type="InterPro" id="IPR051089">
    <property type="entry name" value="prtT"/>
</dbReference>
<evidence type="ECO:0000313" key="6">
    <source>
        <dbReference type="EMBL" id="EPE10821.1"/>
    </source>
</evidence>
<dbReference type="AlphaFoldDB" id="S3CFC7"/>
<evidence type="ECO:0000256" key="2">
    <source>
        <dbReference type="ARBA" id="ARBA00023015"/>
    </source>
</evidence>
<evidence type="ECO:0000313" key="7">
    <source>
        <dbReference type="Proteomes" id="UP000016923"/>
    </source>
</evidence>
<protein>
    <submittedName>
        <fullName evidence="6">C6 transcription factor</fullName>
    </submittedName>
</protein>
<keyword evidence="7" id="KW-1185">Reference proteome</keyword>
<sequence length="615" mass="67954">MTSLSRACKGCNQLKVRCQPSVADPNACERCLLGSRACVPADKRRRPRDRIAELEAQVAALSKALEKQKISSVSVTSTTISESKEPADVPPKEEYAMVENVYSFGRGSEVLPAGEAALMFLDERVSMDAQREALDIYRLRCQHLVPSLANDTDLASMRRDSPILLFTMVMFSSAPSISSGDLRDQLLREVTCMFAAEIIAQPGERPEIVWALLIACFWFRTRPGGAHTTVHQMAQMSGSLAAQLCTSGPNATRVARLACLASFTASSSLALGIRRLDRNAKWTPKHDSCLKELSAMALPSDELFLHAVRGDWLCYRVAEAVHLCDPAYHWDLSVDTSNRRRIVAEMQTEIDDWTATSCRRTDHKYLLFYRYAAIIHLHEPVLHTPTNKMTFGAPFRSEKMAETDFARPAPDAITGGHVAALYALRDACHALLDLATGDPDVTRFLADSPLPFVAKVFHAVLVLAKLHVAVTGLGNTYGAVLRPEELRLAQYPDKVARLAASCQELNPGAFNGRIFSCCSGMGDWLKSYDMRVNSPSTLSLPNMSLEYNANSTNKTDNTPPSDEQVINMPELFESMGSDSLGPYLTAYDHHGFDLDEVEWQLLDKYLADPTNTANR</sequence>
<comment type="subcellular location">
    <subcellularLocation>
        <location evidence="1">Nucleus</location>
    </subcellularLocation>
</comment>
<keyword evidence="5" id="KW-0539">Nucleus</keyword>
<evidence type="ECO:0000256" key="5">
    <source>
        <dbReference type="ARBA" id="ARBA00023242"/>
    </source>
</evidence>
<dbReference type="eggNOG" id="ENOG502SH5J">
    <property type="taxonomic scope" value="Eukaryota"/>
</dbReference>
<dbReference type="VEuPathDB" id="FungiDB:F503_05916"/>
<evidence type="ECO:0000256" key="3">
    <source>
        <dbReference type="ARBA" id="ARBA00023125"/>
    </source>
</evidence>
<dbReference type="PANTHER" id="PTHR31845:SF39">
    <property type="entry name" value="TRANSCRIPTION FACTOR PBCR-RELATED"/>
    <property type="match status" value="1"/>
</dbReference>
<dbReference type="InterPro" id="IPR036864">
    <property type="entry name" value="Zn2-C6_fun-type_DNA-bd_sf"/>
</dbReference>
<gene>
    <name evidence="6" type="ORF">F503_05916</name>
</gene>
<dbReference type="GO" id="GO:0005634">
    <property type="term" value="C:nucleus"/>
    <property type="evidence" value="ECO:0007669"/>
    <property type="project" value="UniProtKB-SubCell"/>
</dbReference>
<dbReference type="GO" id="GO:0000976">
    <property type="term" value="F:transcription cis-regulatory region binding"/>
    <property type="evidence" value="ECO:0007669"/>
    <property type="project" value="TreeGrafter"/>
</dbReference>
<evidence type="ECO:0000256" key="1">
    <source>
        <dbReference type="ARBA" id="ARBA00004123"/>
    </source>
</evidence>
<dbReference type="Proteomes" id="UP000016923">
    <property type="component" value="Unassembled WGS sequence"/>
</dbReference>
<keyword evidence="3" id="KW-0238">DNA-binding</keyword>
<keyword evidence="2" id="KW-0805">Transcription regulation</keyword>
<dbReference type="HOGENOM" id="CLU_006524_0_2_1"/>
<dbReference type="OrthoDB" id="3365636at2759"/>
<reference evidence="6 7" key="1">
    <citation type="journal article" date="2013" name="BMC Genomics">
        <title>The genome and transcriptome of the pine saprophyte Ophiostoma piceae, and a comparison with the bark beetle-associated pine pathogen Grosmannia clavigera.</title>
        <authorList>
            <person name="Haridas S."/>
            <person name="Wang Y."/>
            <person name="Lim L."/>
            <person name="Massoumi Alamouti S."/>
            <person name="Jackman S."/>
            <person name="Docking R."/>
            <person name="Robertson G."/>
            <person name="Birol I."/>
            <person name="Bohlmann J."/>
            <person name="Breuil C."/>
        </authorList>
    </citation>
    <scope>NUCLEOTIDE SEQUENCE [LARGE SCALE GENOMIC DNA]</scope>
    <source>
        <strain evidence="6 7">UAMH 11346</strain>
    </source>
</reference>
<dbReference type="GO" id="GO:0000981">
    <property type="term" value="F:DNA-binding transcription factor activity, RNA polymerase II-specific"/>
    <property type="evidence" value="ECO:0007669"/>
    <property type="project" value="InterPro"/>
</dbReference>
<dbReference type="STRING" id="1262450.S3CFC7"/>
<dbReference type="OMA" id="ACEACQA"/>
<evidence type="ECO:0000256" key="4">
    <source>
        <dbReference type="ARBA" id="ARBA00023163"/>
    </source>
</evidence>
<dbReference type="GO" id="GO:0008270">
    <property type="term" value="F:zinc ion binding"/>
    <property type="evidence" value="ECO:0007669"/>
    <property type="project" value="InterPro"/>
</dbReference>
<accession>S3CFC7</accession>